<dbReference type="SUPFAM" id="SSF51338">
    <property type="entry name" value="Composite domain of metallo-dependent hydrolases"/>
    <property type="match status" value="1"/>
</dbReference>
<sequence length="546" mass="60430">MQQATHIYRNGTILTMDSRCSIVSCLAVSGETILAVGSEAEVAPFQGPETHIVDLGGRFMMPGFYDCHSHFMRAGMYNKYYLDVNSHPIGDVRTHSDIRRKVREALSGMPAGEWLLCAGYDDTAVAEERHFTLAELDVMAPDHPLFLRHISGHLALCNSKAFEAAGITDETLNPSGGVFRHDGNGRLTGLVEEPAAMEMVLAASPQMTEEKWLGAVERATDDYVAKGVTTAHDGGVTTAMWKNYMTAHKRGMLKNRVQLLPKHGWFDFSLAPTVQCGTPLTKDGLLSMGAVKLFQDGSLQGYTGYLSNPYHSLPDAISDGSWRGYPIYNPRELVNIVTRYHEEGWQVAIHGNGDAGIEDILNAFEEAQKAYPRANARHIIIHCQTVREDQLDRIKRLGVVPSFFTVHTYYWGDRHRDIFLGKARASRIDPLRSALKRGIPFTSHNDTSVTPMDPLLSVWSAVNRLTGSGKVLGEDQTVSVLDALKSVTIWGAYQFHEERMKGNLEPGKLADMVILGENPLEIAPERIRDIPILATLVGNRLVYGSL</sequence>
<proteinExistence type="predicted"/>
<dbReference type="PANTHER" id="PTHR22642:SF2">
    <property type="entry name" value="PROTEIN LONG AFTER FAR-RED 3"/>
    <property type="match status" value="1"/>
</dbReference>
<dbReference type="Proteomes" id="UP000824264">
    <property type="component" value="Unassembled WGS sequence"/>
</dbReference>
<evidence type="ECO:0000259" key="1">
    <source>
        <dbReference type="Pfam" id="PF07969"/>
    </source>
</evidence>
<comment type="caution">
    <text evidence="2">The sequence shown here is derived from an EMBL/GenBank/DDBJ whole genome shotgun (WGS) entry which is preliminary data.</text>
</comment>
<dbReference type="InterPro" id="IPR032466">
    <property type="entry name" value="Metal_Hydrolase"/>
</dbReference>
<reference evidence="2" key="1">
    <citation type="journal article" date="2021" name="PeerJ">
        <title>Extensive microbial diversity within the chicken gut microbiome revealed by metagenomics and culture.</title>
        <authorList>
            <person name="Gilroy R."/>
            <person name="Ravi A."/>
            <person name="Getino M."/>
            <person name="Pursley I."/>
            <person name="Horton D.L."/>
            <person name="Alikhan N.F."/>
            <person name="Baker D."/>
            <person name="Gharbi K."/>
            <person name="Hall N."/>
            <person name="Watson M."/>
            <person name="Adriaenssens E.M."/>
            <person name="Foster-Nyarko E."/>
            <person name="Jarju S."/>
            <person name="Secka A."/>
            <person name="Antonio M."/>
            <person name="Oren A."/>
            <person name="Chaudhuri R.R."/>
            <person name="La Ragione R."/>
            <person name="Hildebrand F."/>
            <person name="Pallen M.J."/>
        </authorList>
    </citation>
    <scope>NUCLEOTIDE SEQUENCE</scope>
    <source>
        <strain evidence="2">ChiSxjej5B17-1746</strain>
    </source>
</reference>
<organism evidence="2 3">
    <name type="scientific">Candidatus Bilophila faecipullorum</name>
    <dbReference type="NCBI Taxonomy" id="2838482"/>
    <lineage>
        <taxon>Bacteria</taxon>
        <taxon>Pseudomonadati</taxon>
        <taxon>Thermodesulfobacteriota</taxon>
        <taxon>Desulfovibrionia</taxon>
        <taxon>Desulfovibrionales</taxon>
        <taxon>Desulfovibrionaceae</taxon>
        <taxon>Bilophila</taxon>
    </lineage>
</organism>
<evidence type="ECO:0000313" key="2">
    <source>
        <dbReference type="EMBL" id="HIW79295.1"/>
    </source>
</evidence>
<name>A0A9D1R1V7_9BACT</name>
<dbReference type="Gene3D" id="2.30.40.10">
    <property type="entry name" value="Urease, subunit C, domain 1"/>
    <property type="match status" value="1"/>
</dbReference>
<dbReference type="EMBL" id="DXGI01000347">
    <property type="protein sequence ID" value="HIW79295.1"/>
    <property type="molecule type" value="Genomic_DNA"/>
</dbReference>
<dbReference type="AlphaFoldDB" id="A0A9D1R1V7"/>
<dbReference type="InterPro" id="IPR011059">
    <property type="entry name" value="Metal-dep_hydrolase_composite"/>
</dbReference>
<dbReference type="SUPFAM" id="SSF51556">
    <property type="entry name" value="Metallo-dependent hydrolases"/>
    <property type="match status" value="1"/>
</dbReference>
<accession>A0A9D1R1V7</accession>
<dbReference type="InterPro" id="IPR033932">
    <property type="entry name" value="YtcJ-like"/>
</dbReference>
<protein>
    <submittedName>
        <fullName evidence="2">Amidohydrolase</fullName>
    </submittedName>
</protein>
<dbReference type="Gene3D" id="3.20.20.140">
    <property type="entry name" value="Metal-dependent hydrolases"/>
    <property type="match status" value="1"/>
</dbReference>
<dbReference type="GO" id="GO:0016810">
    <property type="term" value="F:hydrolase activity, acting on carbon-nitrogen (but not peptide) bonds"/>
    <property type="evidence" value="ECO:0007669"/>
    <property type="project" value="InterPro"/>
</dbReference>
<feature type="domain" description="Amidohydrolase 3" evidence="1">
    <location>
        <begin position="52"/>
        <end position="543"/>
    </location>
</feature>
<evidence type="ECO:0000313" key="3">
    <source>
        <dbReference type="Proteomes" id="UP000824264"/>
    </source>
</evidence>
<dbReference type="Gene3D" id="3.10.310.70">
    <property type="match status" value="1"/>
</dbReference>
<dbReference type="PANTHER" id="PTHR22642">
    <property type="entry name" value="IMIDAZOLONEPROPIONASE"/>
    <property type="match status" value="1"/>
</dbReference>
<gene>
    <name evidence="2" type="ORF">H9874_09155</name>
</gene>
<dbReference type="Pfam" id="PF07969">
    <property type="entry name" value="Amidohydro_3"/>
    <property type="match status" value="1"/>
</dbReference>
<dbReference type="InterPro" id="IPR013108">
    <property type="entry name" value="Amidohydro_3"/>
</dbReference>
<reference evidence="2" key="2">
    <citation type="submission" date="2021-04" db="EMBL/GenBank/DDBJ databases">
        <authorList>
            <person name="Gilroy R."/>
        </authorList>
    </citation>
    <scope>NUCLEOTIDE SEQUENCE</scope>
    <source>
        <strain evidence="2">ChiSxjej5B17-1746</strain>
    </source>
</reference>
<dbReference type="CDD" id="cd01300">
    <property type="entry name" value="YtcJ_like"/>
    <property type="match status" value="1"/>
</dbReference>